<dbReference type="SMART" id="SM00306">
    <property type="entry name" value="HintN"/>
    <property type="match status" value="1"/>
</dbReference>
<sequence length="592" mass="64136">MCGQRQRLPNSTGLASPSVWKDARPEVLPRGFSRVSRLPTLGAVFEGAHASHEVISACRAPREITQPKDDVVALLDDATGTLERVVYYTPEGLSTHYDDSGQVLCDEEASLLVTCTELNMPFGFNGMWRSNTTGLSHMRNRWYSPQLGQFMSHDPLEYIDSYDLYAFAKLDPINFWDPWGLSGGSLVPNYASGGSVMEGTSGYLSASPTNFASFDSGMFIDHSVGSSNNSPPAANSGTSAQRPQPSRPGSNRNRKRSIAQGPGLPSNALACGGRLQLECSTFVNQGGGGPDDPSVFNDEKQGFGFRAVKFWAELIVGESVSAVVMAPAVPLRIAGGVGKTAGGLLARAGGWICKNGRCQKLNPAKLMKPCSFTEDTPVLMCDGSVKSIDEVEIGDSVLARSKLTGEIACREVMNLSEPAERSIILVTLESMDGTSEVIATTENHPFFVEGLGWTRVDDLVPGDLVPSATNGLLTVSALEWTDRMEIVYNFGVDEFHTYFVGEVGAWVHNCFYNSIKDAPAYPKDFVKGKLTKHNVKDKELLNDVLRKEAPGEWNKVYLDGKSGAESVSVHYFQHAKTGKVFNVKVKPGHSNK</sequence>
<evidence type="ECO:0000259" key="2">
    <source>
        <dbReference type="SMART" id="SM00306"/>
    </source>
</evidence>
<evidence type="ECO:0000313" key="4">
    <source>
        <dbReference type="Proteomes" id="UP000321595"/>
    </source>
</evidence>
<dbReference type="NCBIfam" id="TIGR03696">
    <property type="entry name" value="Rhs_assc_core"/>
    <property type="match status" value="1"/>
</dbReference>
<dbReference type="OrthoDB" id="5475831at2"/>
<accession>A0A5B8XWF0</accession>
<feature type="compositionally biased region" description="Polar residues" evidence="1">
    <location>
        <begin position="241"/>
        <end position="251"/>
    </location>
</feature>
<feature type="region of interest" description="Disordered" evidence="1">
    <location>
        <begin position="225"/>
        <end position="265"/>
    </location>
</feature>
<name>A0A5B8XWF0_9DELT</name>
<dbReference type="Gene3D" id="2.180.10.10">
    <property type="entry name" value="RHS repeat-associated core"/>
    <property type="match status" value="1"/>
</dbReference>
<feature type="domain" description="Hint" evidence="2">
    <location>
        <begin position="369"/>
        <end position="469"/>
    </location>
</feature>
<dbReference type="KEGG" id="bbae:FRD01_22070"/>
<proteinExistence type="predicted"/>
<dbReference type="InterPro" id="IPR003587">
    <property type="entry name" value="Hint_dom_N"/>
</dbReference>
<organism evidence="3 4">
    <name type="scientific">Microvenator marinus</name>
    <dbReference type="NCBI Taxonomy" id="2600177"/>
    <lineage>
        <taxon>Bacteria</taxon>
        <taxon>Deltaproteobacteria</taxon>
        <taxon>Bradymonadales</taxon>
        <taxon>Microvenatoraceae</taxon>
        <taxon>Microvenator</taxon>
    </lineage>
</organism>
<dbReference type="SUPFAM" id="SSF51294">
    <property type="entry name" value="Hedgehog/intein (Hint) domain"/>
    <property type="match status" value="1"/>
</dbReference>
<evidence type="ECO:0000313" key="3">
    <source>
        <dbReference type="EMBL" id="QED29870.1"/>
    </source>
</evidence>
<dbReference type="CDD" id="cd00081">
    <property type="entry name" value="Hint"/>
    <property type="match status" value="1"/>
</dbReference>
<dbReference type="InterPro" id="IPR022385">
    <property type="entry name" value="Rhs_assc_core"/>
</dbReference>
<protein>
    <recommendedName>
        <fullName evidence="2">Hint domain-containing protein</fullName>
    </recommendedName>
</protein>
<dbReference type="InterPro" id="IPR036844">
    <property type="entry name" value="Hint_dom_sf"/>
</dbReference>
<dbReference type="Gene3D" id="2.170.16.10">
    <property type="entry name" value="Hedgehog/Intein (Hint) domain"/>
    <property type="match status" value="1"/>
</dbReference>
<keyword evidence="4" id="KW-1185">Reference proteome</keyword>
<dbReference type="Proteomes" id="UP000321595">
    <property type="component" value="Chromosome"/>
</dbReference>
<gene>
    <name evidence="3" type="ORF">FRD01_22070</name>
</gene>
<dbReference type="AlphaFoldDB" id="A0A5B8XWF0"/>
<dbReference type="InterPro" id="IPR030934">
    <property type="entry name" value="Intein_C"/>
</dbReference>
<feature type="compositionally biased region" description="Low complexity" evidence="1">
    <location>
        <begin position="225"/>
        <end position="240"/>
    </location>
</feature>
<dbReference type="EMBL" id="CP042467">
    <property type="protein sequence ID" value="QED29870.1"/>
    <property type="molecule type" value="Genomic_DNA"/>
</dbReference>
<reference evidence="3 4" key="1">
    <citation type="submission" date="2019-08" db="EMBL/GenBank/DDBJ databases">
        <authorList>
            <person name="Liang Q."/>
        </authorList>
    </citation>
    <scope>NUCLEOTIDE SEQUENCE [LARGE SCALE GENOMIC DNA]</scope>
    <source>
        <strain evidence="3 4">V1718</strain>
    </source>
</reference>
<evidence type="ECO:0000256" key="1">
    <source>
        <dbReference type="SAM" id="MobiDB-lite"/>
    </source>
</evidence>
<dbReference type="Pfam" id="PF07591">
    <property type="entry name" value="PT-HINT"/>
    <property type="match status" value="1"/>
</dbReference>
<dbReference type="PROSITE" id="PS50818">
    <property type="entry name" value="INTEIN_C_TER"/>
    <property type="match status" value="1"/>
</dbReference>